<dbReference type="AlphaFoldDB" id="A0A5N3PEM5"/>
<evidence type="ECO:0000313" key="10">
    <source>
        <dbReference type="EMBL" id="KAB0268163.1"/>
    </source>
</evidence>
<accession>A0A5N3PEM5</accession>
<keyword evidence="6 8" id="KW-1133">Transmembrane helix</keyword>
<feature type="domain" description="ABC transmembrane type-1" evidence="9">
    <location>
        <begin position="230"/>
        <end position="426"/>
    </location>
</feature>
<keyword evidence="5 8" id="KW-0812">Transmembrane</keyword>
<feature type="transmembrane region" description="Helical" evidence="8">
    <location>
        <begin position="43"/>
        <end position="66"/>
    </location>
</feature>
<dbReference type="GO" id="GO:0043190">
    <property type="term" value="C:ATP-binding cassette (ABC) transporter complex"/>
    <property type="evidence" value="ECO:0007669"/>
    <property type="project" value="InterPro"/>
</dbReference>
<evidence type="ECO:0000256" key="3">
    <source>
        <dbReference type="ARBA" id="ARBA00022448"/>
    </source>
</evidence>
<feature type="transmembrane region" description="Helical" evidence="8">
    <location>
        <begin position="138"/>
        <end position="155"/>
    </location>
</feature>
<evidence type="ECO:0000256" key="5">
    <source>
        <dbReference type="ARBA" id="ARBA00022692"/>
    </source>
</evidence>
<dbReference type="SUPFAM" id="SSF161098">
    <property type="entry name" value="MetI-like"/>
    <property type="match status" value="1"/>
</dbReference>
<dbReference type="InterPro" id="IPR010065">
    <property type="entry name" value="AA_ABC_transptr_permease_3TM"/>
</dbReference>
<proteinExistence type="inferred from homology"/>
<dbReference type="Pfam" id="PF00528">
    <property type="entry name" value="BPD_transp_1"/>
    <property type="match status" value="1"/>
</dbReference>
<feature type="transmembrane region" description="Helical" evidence="8">
    <location>
        <begin position="305"/>
        <end position="325"/>
    </location>
</feature>
<organism evidence="10 11">
    <name type="scientific">Microvirga brassicacearum</name>
    <dbReference type="NCBI Taxonomy" id="2580413"/>
    <lineage>
        <taxon>Bacteria</taxon>
        <taxon>Pseudomonadati</taxon>
        <taxon>Pseudomonadota</taxon>
        <taxon>Alphaproteobacteria</taxon>
        <taxon>Hyphomicrobiales</taxon>
        <taxon>Methylobacteriaceae</taxon>
        <taxon>Microvirga</taxon>
    </lineage>
</organism>
<feature type="transmembrane region" description="Helical" evidence="8">
    <location>
        <begin position="264"/>
        <end position="285"/>
    </location>
</feature>
<keyword evidence="7 8" id="KW-0472">Membrane</keyword>
<dbReference type="GO" id="GO:0006865">
    <property type="term" value="P:amino acid transport"/>
    <property type="evidence" value="ECO:0007669"/>
    <property type="project" value="TreeGrafter"/>
</dbReference>
<dbReference type="PROSITE" id="PS50928">
    <property type="entry name" value="ABC_TM1"/>
    <property type="match status" value="1"/>
</dbReference>
<feature type="transmembrane region" description="Helical" evidence="8">
    <location>
        <begin position="346"/>
        <end position="368"/>
    </location>
</feature>
<evidence type="ECO:0000256" key="7">
    <source>
        <dbReference type="ARBA" id="ARBA00023136"/>
    </source>
</evidence>
<dbReference type="InterPro" id="IPR035906">
    <property type="entry name" value="MetI-like_sf"/>
</dbReference>
<comment type="subcellular location">
    <subcellularLocation>
        <location evidence="1">Cell inner membrane</location>
        <topology evidence="1">Multi-pass membrane protein</topology>
    </subcellularLocation>
    <subcellularLocation>
        <location evidence="8">Cell membrane</location>
        <topology evidence="8">Multi-pass membrane protein</topology>
    </subcellularLocation>
</comment>
<reference evidence="10 11" key="1">
    <citation type="journal article" date="2019" name="Microorganisms">
        <title>Genome Insights into the Novel Species Microvirga brassicacearum, a Rapeseed Endophyte with Biotechnological Potential.</title>
        <authorList>
            <person name="Jimenez-Gomez A."/>
            <person name="Saati-Santamaria Z."/>
            <person name="Igual J.M."/>
            <person name="Rivas R."/>
            <person name="Mateos P.F."/>
            <person name="Garcia-Fraile P."/>
        </authorList>
    </citation>
    <scope>NUCLEOTIDE SEQUENCE [LARGE SCALE GENOMIC DNA]</scope>
    <source>
        <strain evidence="10 11">CDVBN77</strain>
    </source>
</reference>
<feature type="transmembrane region" description="Helical" evidence="8">
    <location>
        <begin position="112"/>
        <end position="131"/>
    </location>
</feature>
<evidence type="ECO:0000313" key="11">
    <source>
        <dbReference type="Proteomes" id="UP000325684"/>
    </source>
</evidence>
<dbReference type="InterPro" id="IPR043429">
    <property type="entry name" value="ArtM/GltK/GlnP/TcyL/YhdX-like"/>
</dbReference>
<keyword evidence="3 8" id="KW-0813">Transport</keyword>
<dbReference type="PANTHER" id="PTHR30614">
    <property type="entry name" value="MEMBRANE COMPONENT OF AMINO ACID ABC TRANSPORTER"/>
    <property type="match status" value="1"/>
</dbReference>
<evidence type="ECO:0000256" key="2">
    <source>
        <dbReference type="ARBA" id="ARBA00010072"/>
    </source>
</evidence>
<dbReference type="NCBIfam" id="TIGR01726">
    <property type="entry name" value="HEQRo_perm_3TM"/>
    <property type="match status" value="1"/>
</dbReference>
<feature type="transmembrane region" description="Helical" evidence="8">
    <location>
        <begin position="167"/>
        <end position="188"/>
    </location>
</feature>
<name>A0A5N3PEM5_9HYPH</name>
<evidence type="ECO:0000259" key="9">
    <source>
        <dbReference type="PROSITE" id="PS50928"/>
    </source>
</evidence>
<dbReference type="Proteomes" id="UP000325684">
    <property type="component" value="Unassembled WGS sequence"/>
</dbReference>
<dbReference type="CDD" id="cd06261">
    <property type="entry name" value="TM_PBP2"/>
    <property type="match status" value="1"/>
</dbReference>
<dbReference type="GO" id="GO:0022857">
    <property type="term" value="F:transmembrane transporter activity"/>
    <property type="evidence" value="ECO:0007669"/>
    <property type="project" value="InterPro"/>
</dbReference>
<dbReference type="PANTHER" id="PTHR30614:SF41">
    <property type="entry name" value="INNER MEMBRANE AMINO-ACID ABC TRANSPORTER PERMEASE PROTEIN YHDY"/>
    <property type="match status" value="1"/>
</dbReference>
<keyword evidence="4" id="KW-1003">Cell membrane</keyword>
<gene>
    <name evidence="10" type="ORF">FEZ63_05930</name>
</gene>
<feature type="transmembrane region" description="Helical" evidence="8">
    <location>
        <begin position="225"/>
        <end position="252"/>
    </location>
</feature>
<keyword evidence="11" id="KW-1185">Reference proteome</keyword>
<dbReference type="RefSeq" id="WP_150942721.1">
    <property type="nucleotide sequence ID" value="NZ_VCMV01000007.1"/>
</dbReference>
<comment type="caution">
    <text evidence="10">The sequence shown here is derived from an EMBL/GenBank/DDBJ whole genome shotgun (WGS) entry which is preliminary data.</text>
</comment>
<dbReference type="Gene3D" id="1.10.3720.10">
    <property type="entry name" value="MetI-like"/>
    <property type="match status" value="1"/>
</dbReference>
<dbReference type="OrthoDB" id="9771188at2"/>
<feature type="transmembrane region" description="Helical" evidence="8">
    <location>
        <begin position="405"/>
        <end position="423"/>
    </location>
</feature>
<sequence length="439" mass="48365">MSTAIDTSRFVQHNQIEALPPPNLARGPIAWVRENLFSSPLNGLLTIFVFYLLYVIVPPIIDFLFINAVWTGTDRDACRAETAGHRIGACWAFVIDKINYFTYGSYTISERWRVNIFFLMLAVGVTWLLWLRAPRRDLGALYFFWLFPTFSYVLLTGGNMDLGGGFWVGFVVVSALFIGAFAAMAYLLKVSVKSGAAIGAGIIAVIGITLALMDFDFGLDHVPTSLWGGVLVTLLVATVGIVFSLPFGILLALGRRSKLPIVQLASVIFIEFVRGVPLITVLIMANTMLPLFLPAEMTVDRLARPLIGVAFFASAYMAEVVRGGLQAMPKGQYEGAMSLGLNYPQMMVFIILPQALRIVIPGIVNTFIGLFKDTSLVSIVGIFDLIRTIEASRIDPNWAAPTISYTGYAFAAFFYFVFCFGMSRYSLGVERRLAAGQNR</sequence>
<dbReference type="InterPro" id="IPR000515">
    <property type="entry name" value="MetI-like"/>
</dbReference>
<comment type="similarity">
    <text evidence="2">Belongs to the binding-protein-dependent transport system permease family. HisMQ subfamily.</text>
</comment>
<evidence type="ECO:0000256" key="4">
    <source>
        <dbReference type="ARBA" id="ARBA00022475"/>
    </source>
</evidence>
<evidence type="ECO:0000256" key="6">
    <source>
        <dbReference type="ARBA" id="ARBA00022989"/>
    </source>
</evidence>
<feature type="transmembrane region" description="Helical" evidence="8">
    <location>
        <begin position="195"/>
        <end position="213"/>
    </location>
</feature>
<protein>
    <submittedName>
        <fullName evidence="10">Amino acid ABC transporter permease</fullName>
    </submittedName>
</protein>
<evidence type="ECO:0000256" key="8">
    <source>
        <dbReference type="RuleBase" id="RU363032"/>
    </source>
</evidence>
<dbReference type="EMBL" id="VCMV01000007">
    <property type="protein sequence ID" value="KAB0268163.1"/>
    <property type="molecule type" value="Genomic_DNA"/>
</dbReference>
<evidence type="ECO:0000256" key="1">
    <source>
        <dbReference type="ARBA" id="ARBA00004429"/>
    </source>
</evidence>